<dbReference type="RefSeq" id="WP_207702632.1">
    <property type="nucleotide sequence ID" value="NZ_JAFREL020000001.1"/>
</dbReference>
<feature type="transmembrane region" description="Helical" evidence="1">
    <location>
        <begin position="20"/>
        <end position="41"/>
    </location>
</feature>
<sequence length="287" mass="32864">MNQKDKRRHLFQTFVRSKGLFACFSLVLSLLLIVGSTYAWITSADERVNRADANRKVLSAIIEEDFDRVFDWAPGVEKTKQVKVRNNGEMPTIVRLSLKEFFASFEVDTTDNHRLDANPDNNRNGNANLKSYGTFTTPMDVQKTDTWVVGHTYEINASTYYKADQVLKNQTYAYGGTRTLPLAAFELTFTATNIFDTPASAAGKQDYWYYEKGYFYYSEVLQPNEVTTDLLESITLNAEYANQYKGALYKLIPIMDAHDLTKELISDWGIHPTNDHAYQLYKDKLAK</sequence>
<reference evidence="2 3" key="1">
    <citation type="submission" date="2021-03" db="EMBL/GenBank/DDBJ databases">
        <authorList>
            <person name="Gilmore M.S."/>
            <person name="Schwartzman J."/>
            <person name="Van Tyne D."/>
            <person name="Martin M."/>
            <person name="Earl A.M."/>
            <person name="Manson A.L."/>
            <person name="Straub T."/>
            <person name="Salamzade R."/>
            <person name="Saavedra J."/>
            <person name="Lebreton F."/>
            <person name="Prichula J."/>
            <person name="Schaufler K."/>
            <person name="Gaca A."/>
            <person name="Sgardioli B."/>
            <person name="Wagenaar J."/>
            <person name="Strong T."/>
        </authorList>
    </citation>
    <scope>NUCLEOTIDE SEQUENCE [LARGE SCALE GENOMIC DNA]</scope>
    <source>
        <strain evidence="2 3">665A</strain>
    </source>
</reference>
<gene>
    <name evidence="2" type="ORF">JZO67_001929</name>
</gene>
<comment type="caution">
    <text evidence="2">The sequence shown here is derived from an EMBL/GenBank/DDBJ whole genome shotgun (WGS) entry which is preliminary data.</text>
</comment>
<proteinExistence type="predicted"/>
<evidence type="ECO:0000256" key="1">
    <source>
        <dbReference type="SAM" id="Phobius"/>
    </source>
</evidence>
<dbReference type="Proteomes" id="UP000664357">
    <property type="component" value="Unassembled WGS sequence"/>
</dbReference>
<keyword evidence="3" id="KW-1185">Reference proteome</keyword>
<reference evidence="2 3" key="2">
    <citation type="submission" date="2024-02" db="EMBL/GenBank/DDBJ databases">
        <title>The Genome Sequence of Enterococcus sp. DIV0159.</title>
        <authorList>
            <person name="Earl A."/>
            <person name="Manson A."/>
            <person name="Gilmore M."/>
            <person name="Sanders J."/>
            <person name="Shea T."/>
            <person name="Howe W."/>
            <person name="Livny J."/>
            <person name="Cuomo C."/>
            <person name="Neafsey D."/>
            <person name="Birren B."/>
        </authorList>
    </citation>
    <scope>NUCLEOTIDE SEQUENCE [LARGE SCALE GENOMIC DNA]</scope>
    <source>
        <strain evidence="2 3">665A</strain>
    </source>
</reference>
<evidence type="ECO:0008006" key="4">
    <source>
        <dbReference type="Google" id="ProtNLM"/>
    </source>
</evidence>
<dbReference type="EMBL" id="JAFREL020000001">
    <property type="protein sequence ID" value="MEO1769978.1"/>
    <property type="molecule type" value="Genomic_DNA"/>
</dbReference>
<evidence type="ECO:0000313" key="2">
    <source>
        <dbReference type="EMBL" id="MEO1769978.1"/>
    </source>
</evidence>
<keyword evidence="1" id="KW-1133">Transmembrane helix</keyword>
<protein>
    <recommendedName>
        <fullName evidence="4">Alternate signal-mediated exported protein</fullName>
    </recommendedName>
</protein>
<accession>A0ABV0EQM3</accession>
<keyword evidence="1" id="KW-0812">Transmembrane</keyword>
<evidence type="ECO:0000313" key="3">
    <source>
        <dbReference type="Proteomes" id="UP000664357"/>
    </source>
</evidence>
<organism evidence="2 3">
    <name type="scientific">Candidatus Enterococcus ferrettii</name>
    <dbReference type="NCBI Taxonomy" id="2815324"/>
    <lineage>
        <taxon>Bacteria</taxon>
        <taxon>Bacillati</taxon>
        <taxon>Bacillota</taxon>
        <taxon>Bacilli</taxon>
        <taxon>Lactobacillales</taxon>
        <taxon>Enterococcaceae</taxon>
        <taxon>Enterococcus</taxon>
    </lineage>
</organism>
<keyword evidence="1" id="KW-0472">Membrane</keyword>
<dbReference type="NCBIfam" id="TIGR04090">
    <property type="entry name" value="exp_by_SipW_IV"/>
    <property type="match status" value="1"/>
</dbReference>
<name>A0ABV0EQM3_9ENTE</name>
<dbReference type="InterPro" id="IPR024008">
    <property type="entry name" value="BsaA"/>
</dbReference>